<proteinExistence type="predicted"/>
<dbReference type="GO" id="GO:0047470">
    <property type="term" value="F:(1,4)-alpha-D-glucan 1-alpha-D-glucosylmutase activity"/>
    <property type="evidence" value="ECO:0007669"/>
    <property type="project" value="TreeGrafter"/>
</dbReference>
<dbReference type="GO" id="GO:0030980">
    <property type="term" value="P:alpha-glucan catabolic process"/>
    <property type="evidence" value="ECO:0007669"/>
    <property type="project" value="TreeGrafter"/>
</dbReference>
<sequence>MKHDVFTPVSTYRLQFNGEFTFKDLEQHIDYLHELGVTTIYASPIFEAAPGSMHGYDVTNPHAISPAIGTIDQLHSIQRQLQDKGMNWIQDIVPNHMALHPANSRLMDVLERGPNSPYYNYFDIDWAHPDTTLTGKLMLPFLGQPLAASLEAGEIKLLFSPQGWEVQYGELAFPLSAPAYEVLLNALPQEDVATQEWLQALQRGIEKPHTVKEWEEQKASLFARANETRLQQLTDQVNEDAALLAALLDQQYYLFTFWQEAETRINYRRFFTVNGLIALRMEDPEVFDEYHTFLHEMYKQGLIQGLRIDHIDGLRNPGEYIRRLRELFGARCYIIAEKILAGNETMPREWLLQGSTGYEFLGDVSQLLTDQQGFEKIARNYRSQFPDLAKYDKLVIKKKQLILETQMEGEWDNLVRYCYTLGLADIRVNEKQLKKALGLLMIHLPVYRIYPEQWPLSTRSLSLLEYAMDGALRSEPELTKILELIRSWWQLDKKSEQGIKFLQRMMQFTGPLTAKGVEDTTFYVYNALISHNEVGDAPEGSKCSLIRFHEHAGSRQRYHPLSLNATATHDTKRGEDGRIRLNTLTLHPNQWIQQVQQWHTMNKPFSGEGAASAMPDMNDEYFIYQSVLSGFPADGVVTPAFKERLTTYITKVLREAKVHSNWSAPNEEYEQACTRFIENLFAADHPFTDSMGAYFEKINQQAQIYSLTQTLIKITAPGIPDIYQGCELWDLSFVDPDNRRPVDYAQRKQWLAKLQQQEKAGMENLLSFLHTHRAAGMEKLYVTWKALQARRAHPSLFSKGEYLPVYNRDDHSVIAYARKEQDKWCLVIAPLIAATHAGREEEPLTLTLPEGAPLKWKHIFTQEEVTTPNGQLPTAMLEKFPVAFLVSESV</sequence>
<protein>
    <submittedName>
        <fullName evidence="3">Maltooligosyl trehalose synthase</fullName>
    </submittedName>
</protein>
<keyword evidence="1" id="KW-0175">Coiled coil</keyword>
<reference evidence="3 4" key="1">
    <citation type="submission" date="2016-10" db="EMBL/GenBank/DDBJ databases">
        <authorList>
            <person name="de Groot N.N."/>
        </authorList>
    </citation>
    <scope>NUCLEOTIDE SEQUENCE [LARGE SCALE GENOMIC DNA]</scope>
    <source>
        <strain evidence="3 4">DSM 21039</strain>
    </source>
</reference>
<organism evidence="3 4">
    <name type="scientific">Chitinophaga rupis</name>
    <dbReference type="NCBI Taxonomy" id="573321"/>
    <lineage>
        <taxon>Bacteria</taxon>
        <taxon>Pseudomonadati</taxon>
        <taxon>Bacteroidota</taxon>
        <taxon>Chitinophagia</taxon>
        <taxon>Chitinophagales</taxon>
        <taxon>Chitinophagaceae</taxon>
        <taxon>Chitinophaga</taxon>
    </lineage>
</organism>
<dbReference type="InterPro" id="IPR012767">
    <property type="entry name" value="Trehalose_TreY"/>
</dbReference>
<dbReference type="NCBIfam" id="TIGR02401">
    <property type="entry name" value="trehalose_TreY"/>
    <property type="match status" value="1"/>
</dbReference>
<dbReference type="RefSeq" id="WP_089912741.1">
    <property type="nucleotide sequence ID" value="NZ_FOBB01000003.1"/>
</dbReference>
<feature type="coiled-coil region" evidence="1">
    <location>
        <begin position="211"/>
        <end position="250"/>
    </location>
</feature>
<feature type="domain" description="Glycosyl hydrolase family 13 catalytic" evidence="2">
    <location>
        <begin position="21"/>
        <end position="473"/>
    </location>
</feature>
<dbReference type="Gene3D" id="3.30.1590.10">
    <property type="entry name" value="Maltooligosyl trehalose synthase, domain 2"/>
    <property type="match status" value="1"/>
</dbReference>
<evidence type="ECO:0000256" key="1">
    <source>
        <dbReference type="SAM" id="Coils"/>
    </source>
</evidence>
<dbReference type="PANTHER" id="PTHR10357">
    <property type="entry name" value="ALPHA-AMYLASE FAMILY MEMBER"/>
    <property type="match status" value="1"/>
</dbReference>
<accession>A0A1H7VB18</accession>
<evidence type="ECO:0000259" key="2">
    <source>
        <dbReference type="SMART" id="SM00642"/>
    </source>
</evidence>
<dbReference type="STRING" id="573321.SAMN04488505_103265"/>
<dbReference type="CDD" id="cd11336">
    <property type="entry name" value="AmyAc_MTSase"/>
    <property type="match status" value="1"/>
</dbReference>
<dbReference type="EMBL" id="FOBB01000003">
    <property type="protein sequence ID" value="SEM06105.1"/>
    <property type="molecule type" value="Genomic_DNA"/>
</dbReference>
<evidence type="ECO:0000313" key="3">
    <source>
        <dbReference type="EMBL" id="SEM06105.1"/>
    </source>
</evidence>
<dbReference type="Pfam" id="PF00128">
    <property type="entry name" value="Alpha-amylase"/>
    <property type="match status" value="1"/>
</dbReference>
<dbReference type="InterPro" id="IPR017853">
    <property type="entry name" value="GH"/>
</dbReference>
<gene>
    <name evidence="3" type="ORF">SAMN04488505_103265</name>
</gene>
<dbReference type="SMART" id="SM00642">
    <property type="entry name" value="Aamy"/>
    <property type="match status" value="1"/>
</dbReference>
<dbReference type="GO" id="GO:0005992">
    <property type="term" value="P:trehalose biosynthetic process"/>
    <property type="evidence" value="ECO:0007669"/>
    <property type="project" value="TreeGrafter"/>
</dbReference>
<keyword evidence="4" id="KW-1185">Reference proteome</keyword>
<dbReference type="Gene3D" id="3.20.20.80">
    <property type="entry name" value="Glycosidases"/>
    <property type="match status" value="4"/>
</dbReference>
<dbReference type="Proteomes" id="UP000198984">
    <property type="component" value="Unassembled WGS sequence"/>
</dbReference>
<dbReference type="InterPro" id="IPR006047">
    <property type="entry name" value="GH13_cat_dom"/>
</dbReference>
<dbReference type="AlphaFoldDB" id="A0A1H7VB18"/>
<dbReference type="SUPFAM" id="SSF51445">
    <property type="entry name" value="(Trans)glycosidases"/>
    <property type="match status" value="1"/>
</dbReference>
<name>A0A1H7VB18_9BACT</name>
<dbReference type="PANTHER" id="PTHR10357:SF216">
    <property type="entry name" value="MALTOOLIGOSYL TREHALOSE SYNTHASE-RELATED"/>
    <property type="match status" value="1"/>
</dbReference>
<evidence type="ECO:0000313" key="4">
    <source>
        <dbReference type="Proteomes" id="UP000198984"/>
    </source>
</evidence>
<dbReference type="OrthoDB" id="9811841at2"/>